<reference evidence="2" key="1">
    <citation type="journal article" date="2014" name="Int. J. Syst. Evol. Microbiol.">
        <title>Complete genome sequence of Corynebacterium casei LMG S-19264T (=DSM 44701T), isolated from a smear-ripened cheese.</title>
        <authorList>
            <consortium name="US DOE Joint Genome Institute (JGI-PGF)"/>
            <person name="Walter F."/>
            <person name="Albersmeier A."/>
            <person name="Kalinowski J."/>
            <person name="Ruckert C."/>
        </authorList>
    </citation>
    <scope>NUCLEOTIDE SEQUENCE</scope>
    <source>
        <strain evidence="2">KCTC 12711</strain>
    </source>
</reference>
<name>A0A918RY26_9GAMM</name>
<dbReference type="SUPFAM" id="SSF158682">
    <property type="entry name" value="TerB-like"/>
    <property type="match status" value="1"/>
</dbReference>
<dbReference type="CDD" id="cd07313">
    <property type="entry name" value="terB_like_2"/>
    <property type="match status" value="1"/>
</dbReference>
<evidence type="ECO:0000259" key="1">
    <source>
        <dbReference type="Pfam" id="PF05099"/>
    </source>
</evidence>
<dbReference type="RefSeq" id="WP_189402349.1">
    <property type="nucleotide sequence ID" value="NZ_BMXA01000006.1"/>
</dbReference>
<dbReference type="Pfam" id="PF05099">
    <property type="entry name" value="TerB"/>
    <property type="match status" value="1"/>
</dbReference>
<protein>
    <recommendedName>
        <fullName evidence="1">Co-chaperone DjlA N-terminal domain-containing protein</fullName>
    </recommendedName>
</protein>
<organism evidence="2 3">
    <name type="scientific">Arenicella chitinivorans</name>
    <dbReference type="NCBI Taxonomy" id="1329800"/>
    <lineage>
        <taxon>Bacteria</taxon>
        <taxon>Pseudomonadati</taxon>
        <taxon>Pseudomonadota</taxon>
        <taxon>Gammaproteobacteria</taxon>
        <taxon>Arenicellales</taxon>
        <taxon>Arenicellaceae</taxon>
        <taxon>Arenicella</taxon>
    </lineage>
</organism>
<dbReference type="AlphaFoldDB" id="A0A918RY26"/>
<keyword evidence="3" id="KW-1185">Reference proteome</keyword>
<dbReference type="EMBL" id="BMXA01000006">
    <property type="protein sequence ID" value="GHA16884.1"/>
    <property type="molecule type" value="Genomic_DNA"/>
</dbReference>
<gene>
    <name evidence="2" type="ORF">GCM10008090_28190</name>
</gene>
<evidence type="ECO:0000313" key="2">
    <source>
        <dbReference type="EMBL" id="GHA16884.1"/>
    </source>
</evidence>
<comment type="caution">
    <text evidence="2">The sequence shown here is derived from an EMBL/GenBank/DDBJ whole genome shotgun (WGS) entry which is preliminary data.</text>
</comment>
<proteinExistence type="predicted"/>
<evidence type="ECO:0000313" key="3">
    <source>
        <dbReference type="Proteomes" id="UP000614811"/>
    </source>
</evidence>
<dbReference type="InterPro" id="IPR029024">
    <property type="entry name" value="TerB-like"/>
</dbReference>
<accession>A0A918RY26</accession>
<feature type="domain" description="Co-chaperone DjlA N-terminal" evidence="1">
    <location>
        <begin position="25"/>
        <end position="140"/>
    </location>
</feature>
<dbReference type="Gene3D" id="1.10.3680.10">
    <property type="entry name" value="TerB-like"/>
    <property type="match status" value="1"/>
</dbReference>
<reference evidence="2" key="2">
    <citation type="submission" date="2020-09" db="EMBL/GenBank/DDBJ databases">
        <authorList>
            <person name="Sun Q."/>
            <person name="Kim S."/>
        </authorList>
    </citation>
    <scope>NUCLEOTIDE SEQUENCE</scope>
    <source>
        <strain evidence="2">KCTC 12711</strain>
    </source>
</reference>
<sequence length="150" mass="17643">MLKSLKKLIKRPQHRSEDRELELKLAAATLMFEVVRSDGRVDDVELIYMEEILRREFNLDDEELSELFKQAKSTAHEATSLHNFTREICDNWGNAKRAKLLEYLWTLALADDQIDPHERHLVRKVAGLLHLNEKQIIQSRERAKRQLGID</sequence>
<dbReference type="Proteomes" id="UP000614811">
    <property type="component" value="Unassembled WGS sequence"/>
</dbReference>
<dbReference type="InterPro" id="IPR007791">
    <property type="entry name" value="DjlA_N"/>
</dbReference>